<keyword evidence="6" id="KW-0175">Coiled coil</keyword>
<evidence type="ECO:0000313" key="9">
    <source>
        <dbReference type="Proteomes" id="UP000681315"/>
    </source>
</evidence>
<dbReference type="SUPFAM" id="SSF52540">
    <property type="entry name" value="P-loop containing nucleoside triphosphate hydrolases"/>
    <property type="match status" value="1"/>
</dbReference>
<keyword evidence="3" id="KW-0378">Hydrolase</keyword>
<protein>
    <submittedName>
        <fullName evidence="8">Dynamin family protein</fullName>
    </submittedName>
</protein>
<dbReference type="InterPro" id="IPR027094">
    <property type="entry name" value="Mitofusin_fam"/>
</dbReference>
<dbReference type="InterPro" id="IPR027417">
    <property type="entry name" value="P-loop_NTPase"/>
</dbReference>
<evidence type="ECO:0000256" key="2">
    <source>
        <dbReference type="ARBA" id="ARBA00022741"/>
    </source>
</evidence>
<dbReference type="EMBL" id="JAGEVG010000005">
    <property type="protein sequence ID" value="MBO3097821.1"/>
    <property type="molecule type" value="Genomic_DNA"/>
</dbReference>
<sequence length="752" mass="87020">MTIKIDYNTFSFACQIECDDKTIQSNLEQSITDNDGKRIIDWFEKFINRVKEESNYDNFSIEIGGCDSYEKVFIESVLEIEKNFINESKIHFVNDSKVKERHRAIDDFINYTLNSNEIIIANAIKPNKDRIEILRKNKVEVPVIATMSSGKSTLLNAILGKDILFEDTRTATGTICTIKKNDSEKFIARAIKGDNILDEASSEIREFFAKWNTHANKEKDSDLELTLEGPIKDLNSSGMELNFIDTPGPNSAQYENHKVKTQGYLKDNQDLPIVLYVLDPEKMDSNDDDFTLKAISNQFKTQKQNLDRIVFIYNKVDREKLGNKSFSEILEKVYKFLGRYGIENPRVFPISSSYAKLAQLNGTLDDDDEGELINYRRKFTPVPEKNKKGYQLIDYAPLTIKQKTHLQERISKSELDADIVYSGLAGLKLYIEDYIANHHQKIQYRGLMSIANTVFDHIKSTIDLEIEKLEEKTVDEQKKIEERKKKEDEELNSRKNQALQEIAKVKFNKKFIRDATKKTDGSFDSLKAESTRTNLSPFEAKRLVKWANNTISDLEVSIKTDLVSKINDEGQNYLQNLKKKVGDKFNIKNKSLEQKTFNAQLLNKINVLDVRNIEAYKTSQIEQKERVIEKKVKSTNIFKRIFGIKDTKMVPETYIVTNTVINVSKFYNDKIVPKIKEFDALIKRCDSESEKIFQEYNISFQNLVKSSFEEAKNSVYKNSDYEHAKNEGEIKEELQKLNGTFNNILRLKNKIE</sequence>
<reference evidence="8 9" key="1">
    <citation type="submission" date="2021-03" db="EMBL/GenBank/DDBJ databases">
        <title>Gelidibacter sp. nov., isolated from costal sediment.</title>
        <authorList>
            <person name="Lun K.-Y."/>
        </authorList>
    </citation>
    <scope>NUCLEOTIDE SEQUENCE [LARGE SCALE GENOMIC DNA]</scope>
    <source>
        <strain evidence="8 9">DF109</strain>
    </source>
</reference>
<dbReference type="PANTHER" id="PTHR10465">
    <property type="entry name" value="TRANSMEMBRANE GTPASE FZO1"/>
    <property type="match status" value="1"/>
</dbReference>
<proteinExistence type="predicted"/>
<accession>A0ABS3SR68</accession>
<evidence type="ECO:0000256" key="3">
    <source>
        <dbReference type="ARBA" id="ARBA00022801"/>
    </source>
</evidence>
<keyword evidence="2" id="KW-0547">Nucleotide-binding</keyword>
<comment type="caution">
    <text evidence="8">The sequence shown here is derived from an EMBL/GenBank/DDBJ whole genome shotgun (WGS) entry which is preliminary data.</text>
</comment>
<dbReference type="InterPro" id="IPR045063">
    <property type="entry name" value="Dynamin_N"/>
</dbReference>
<evidence type="ECO:0000259" key="7">
    <source>
        <dbReference type="Pfam" id="PF00350"/>
    </source>
</evidence>
<feature type="domain" description="Dynamin N-terminal" evidence="7">
    <location>
        <begin position="143"/>
        <end position="315"/>
    </location>
</feature>
<dbReference type="Pfam" id="PF00350">
    <property type="entry name" value="Dynamin_N"/>
    <property type="match status" value="1"/>
</dbReference>
<dbReference type="Gene3D" id="3.40.50.300">
    <property type="entry name" value="P-loop containing nucleotide triphosphate hydrolases"/>
    <property type="match status" value="1"/>
</dbReference>
<evidence type="ECO:0000256" key="4">
    <source>
        <dbReference type="ARBA" id="ARBA00023134"/>
    </source>
</evidence>
<keyword evidence="4" id="KW-0342">GTP-binding</keyword>
<feature type="coiled-coil region" evidence="6">
    <location>
        <begin position="466"/>
        <end position="501"/>
    </location>
</feature>
<gene>
    <name evidence="8" type="ORF">J4051_06050</name>
</gene>
<keyword evidence="9" id="KW-1185">Reference proteome</keyword>
<dbReference type="Proteomes" id="UP000681315">
    <property type="component" value="Unassembled WGS sequence"/>
</dbReference>
<dbReference type="RefSeq" id="WP_208232961.1">
    <property type="nucleotide sequence ID" value="NZ_JAGEVG010000005.1"/>
</dbReference>
<evidence type="ECO:0000256" key="5">
    <source>
        <dbReference type="ARBA" id="ARBA00023136"/>
    </source>
</evidence>
<evidence type="ECO:0000313" key="8">
    <source>
        <dbReference type="EMBL" id="MBO3097821.1"/>
    </source>
</evidence>
<dbReference type="PANTHER" id="PTHR10465:SF0">
    <property type="entry name" value="SARCALUMENIN"/>
    <property type="match status" value="1"/>
</dbReference>
<evidence type="ECO:0000256" key="6">
    <source>
        <dbReference type="SAM" id="Coils"/>
    </source>
</evidence>
<keyword evidence="5" id="KW-0472">Membrane</keyword>
<name>A0ABS3SR68_9FLAO</name>
<organism evidence="8 9">
    <name type="scientific">Gelidibacter pelagius</name>
    <dbReference type="NCBI Taxonomy" id="2819985"/>
    <lineage>
        <taxon>Bacteria</taxon>
        <taxon>Pseudomonadati</taxon>
        <taxon>Bacteroidota</taxon>
        <taxon>Flavobacteriia</taxon>
        <taxon>Flavobacteriales</taxon>
        <taxon>Flavobacteriaceae</taxon>
        <taxon>Gelidibacter</taxon>
    </lineage>
</organism>
<evidence type="ECO:0000256" key="1">
    <source>
        <dbReference type="ARBA" id="ARBA00004370"/>
    </source>
</evidence>
<comment type="subcellular location">
    <subcellularLocation>
        <location evidence="1">Membrane</location>
    </subcellularLocation>
</comment>